<keyword evidence="3" id="KW-1185">Reference proteome</keyword>
<evidence type="ECO:0000313" key="3">
    <source>
        <dbReference type="Proteomes" id="UP000187406"/>
    </source>
</evidence>
<keyword evidence="1" id="KW-0175">Coiled coil</keyword>
<reference evidence="3" key="1">
    <citation type="submission" date="2016-04" db="EMBL/GenBank/DDBJ databases">
        <title>Cephalotus genome sequencing.</title>
        <authorList>
            <person name="Fukushima K."/>
            <person name="Hasebe M."/>
            <person name="Fang X."/>
        </authorList>
    </citation>
    <scope>NUCLEOTIDE SEQUENCE [LARGE SCALE GENOMIC DNA]</scope>
    <source>
        <strain evidence="3">cv. St1</strain>
    </source>
</reference>
<organism evidence="2 3">
    <name type="scientific">Cephalotus follicularis</name>
    <name type="common">Albany pitcher plant</name>
    <dbReference type="NCBI Taxonomy" id="3775"/>
    <lineage>
        <taxon>Eukaryota</taxon>
        <taxon>Viridiplantae</taxon>
        <taxon>Streptophyta</taxon>
        <taxon>Embryophyta</taxon>
        <taxon>Tracheophyta</taxon>
        <taxon>Spermatophyta</taxon>
        <taxon>Magnoliopsida</taxon>
        <taxon>eudicotyledons</taxon>
        <taxon>Gunneridae</taxon>
        <taxon>Pentapetalae</taxon>
        <taxon>rosids</taxon>
        <taxon>fabids</taxon>
        <taxon>Oxalidales</taxon>
        <taxon>Cephalotaceae</taxon>
        <taxon>Cephalotus</taxon>
    </lineage>
</organism>
<proteinExistence type="predicted"/>
<evidence type="ECO:0000313" key="2">
    <source>
        <dbReference type="EMBL" id="GAV72213.1"/>
    </source>
</evidence>
<dbReference type="AlphaFoldDB" id="A0A1Q3BWP3"/>
<dbReference type="EMBL" id="BDDD01000975">
    <property type="protein sequence ID" value="GAV72213.1"/>
    <property type="molecule type" value="Genomic_DNA"/>
</dbReference>
<protein>
    <submittedName>
        <fullName evidence="2">PEARLI-4 domain-containing protein</fullName>
    </submittedName>
</protein>
<sequence length="138" mass="15697">SIDLTEIADMWADDVSIEDHVESSLVSVQGYRVKEASALLLGNILEKHGDIALNCNMESVEVLGWLKKRLDEIRKAKVLVKNSSNLKEARNRNQQVLNEIKRKLEELTTRQNAAEVEAKEIQQKISYAKATMSYFITH</sequence>
<dbReference type="InParanoid" id="A0A1Q3BWP3"/>
<dbReference type="STRING" id="3775.A0A1Q3BWP3"/>
<gene>
    <name evidence="2" type="ORF">CFOL_v3_15702</name>
</gene>
<name>A0A1Q3BWP3_CEPFO</name>
<dbReference type="InterPro" id="IPR007942">
    <property type="entry name" value="PLipase-like"/>
</dbReference>
<feature type="coiled-coil region" evidence="1">
    <location>
        <begin position="79"/>
        <end position="124"/>
    </location>
</feature>
<dbReference type="OrthoDB" id="1096033at2759"/>
<accession>A0A1Q3BWP3</accession>
<dbReference type="Proteomes" id="UP000187406">
    <property type="component" value="Unassembled WGS sequence"/>
</dbReference>
<dbReference type="PANTHER" id="PTHR35358">
    <property type="entry name" value="OS06G0711100 PROTEIN"/>
    <property type="match status" value="1"/>
</dbReference>
<feature type="non-terminal residue" evidence="2">
    <location>
        <position position="1"/>
    </location>
</feature>
<dbReference type="Pfam" id="PF05278">
    <property type="entry name" value="PEARLI-4"/>
    <property type="match status" value="1"/>
</dbReference>
<comment type="caution">
    <text evidence="2">The sequence shown here is derived from an EMBL/GenBank/DDBJ whole genome shotgun (WGS) entry which is preliminary data.</text>
</comment>
<feature type="non-terminal residue" evidence="2">
    <location>
        <position position="138"/>
    </location>
</feature>
<evidence type="ECO:0000256" key="1">
    <source>
        <dbReference type="SAM" id="Coils"/>
    </source>
</evidence>